<dbReference type="EMBL" id="ADNY01000066">
    <property type="protein sequence ID" value="EFG54820.1"/>
    <property type="molecule type" value="Genomic_DNA"/>
</dbReference>
<dbReference type="Proteomes" id="UP000004069">
    <property type="component" value="Unassembled WGS sequence"/>
</dbReference>
<evidence type="ECO:0000313" key="1">
    <source>
        <dbReference type="EMBL" id="EFG54820.1"/>
    </source>
</evidence>
<accession>D4YVM4</accession>
<sequence>MKIFIAGASGHVETKLTSDLLYRWIGRHGLATDGCLRGGETDAGGR</sequence>
<organism evidence="1 2">
    <name type="scientific">Lactobacillus amylolyticus DSM 11664</name>
    <dbReference type="NCBI Taxonomy" id="585524"/>
    <lineage>
        <taxon>Bacteria</taxon>
        <taxon>Bacillati</taxon>
        <taxon>Bacillota</taxon>
        <taxon>Bacilli</taxon>
        <taxon>Lactobacillales</taxon>
        <taxon>Lactobacillaceae</taxon>
        <taxon>Lactobacillus</taxon>
    </lineage>
</organism>
<gene>
    <name evidence="1" type="ORF">HMPREF0493_1585</name>
</gene>
<name>D4YVM4_9LACO</name>
<keyword evidence="2" id="KW-1185">Reference proteome</keyword>
<protein>
    <submittedName>
        <fullName evidence="1">Uncharacterized protein</fullName>
    </submittedName>
</protein>
<reference evidence="1 2" key="1">
    <citation type="submission" date="2010-04" db="EMBL/GenBank/DDBJ databases">
        <authorList>
            <person name="Muzny D."/>
            <person name="Qin X."/>
            <person name="Deng J."/>
            <person name="Jiang H."/>
            <person name="Liu Y."/>
            <person name="Qu J."/>
            <person name="Song X.-Z."/>
            <person name="Zhang L."/>
            <person name="Thornton R."/>
            <person name="Coyle M."/>
            <person name="Francisco L."/>
            <person name="Jackson L."/>
            <person name="Javaid M."/>
            <person name="Korchina V."/>
            <person name="Kovar C."/>
            <person name="Mata R."/>
            <person name="Mathew T."/>
            <person name="Ngo R."/>
            <person name="Nguyen L."/>
            <person name="Nguyen N."/>
            <person name="Okwuonu G."/>
            <person name="Ongeri F."/>
            <person name="Pham C."/>
            <person name="Simmons D."/>
            <person name="Wilczek-Boney K."/>
            <person name="Hale W."/>
            <person name="Jakkamsetti A."/>
            <person name="Pham P."/>
            <person name="Ruth R."/>
            <person name="San Lucas F."/>
            <person name="Warren J."/>
            <person name="Zhang J."/>
            <person name="Zhao Z."/>
            <person name="Zhou C."/>
            <person name="Zhu D."/>
            <person name="Lee S."/>
            <person name="Bess C."/>
            <person name="Blankenburg K."/>
            <person name="Forbes L."/>
            <person name="Fu Q."/>
            <person name="Gubbala S."/>
            <person name="Hirani K."/>
            <person name="Jayaseelan J.C."/>
            <person name="Lara F."/>
            <person name="Munidasa M."/>
            <person name="Palculict T."/>
            <person name="Patil S."/>
            <person name="Pu L.-L."/>
            <person name="Saada N."/>
            <person name="Tang L."/>
            <person name="Weissenberger G."/>
            <person name="Zhu Y."/>
            <person name="Hemphill L."/>
            <person name="Shang Y."/>
            <person name="Youmans B."/>
            <person name="Ayvaz T."/>
            <person name="Ross M."/>
            <person name="Santibanez J."/>
            <person name="Aqrawi P."/>
            <person name="Gross S."/>
            <person name="Joshi V."/>
            <person name="Fowler G."/>
            <person name="Nazareth L."/>
            <person name="Reid J."/>
            <person name="Worley K."/>
            <person name="Petrosino J."/>
            <person name="Highlander S."/>
            <person name="Gibbs R."/>
        </authorList>
    </citation>
    <scope>NUCLEOTIDE SEQUENCE [LARGE SCALE GENOMIC DNA]</scope>
    <source>
        <strain evidence="1 2">DSM 11664</strain>
    </source>
</reference>
<dbReference type="AlphaFoldDB" id="D4YVM4"/>
<comment type="caution">
    <text evidence="1">The sequence shown here is derived from an EMBL/GenBank/DDBJ whole genome shotgun (WGS) entry which is preliminary data.</text>
</comment>
<proteinExistence type="predicted"/>
<evidence type="ECO:0000313" key="2">
    <source>
        <dbReference type="Proteomes" id="UP000004069"/>
    </source>
</evidence>